<keyword evidence="9" id="KW-0378">Hydrolase</keyword>
<feature type="repeat" description="WD" evidence="18">
    <location>
        <begin position="591"/>
        <end position="623"/>
    </location>
</feature>
<keyword evidence="6 16" id="KW-0479">Metal-binding</keyword>
<accession>A0A8S1ZFQ0</accession>
<dbReference type="InterPro" id="IPR019775">
    <property type="entry name" value="WD40_repeat_CS"/>
</dbReference>
<evidence type="ECO:0000256" key="14">
    <source>
        <dbReference type="ARBA" id="ARBA00023288"/>
    </source>
</evidence>
<dbReference type="PROSITE" id="PS00546">
    <property type="entry name" value="CYSTEINE_SWITCH"/>
    <property type="match status" value="1"/>
</dbReference>
<evidence type="ECO:0000256" key="4">
    <source>
        <dbReference type="ARBA" id="ARBA00022622"/>
    </source>
</evidence>
<feature type="repeat" description="WD" evidence="18">
    <location>
        <begin position="548"/>
        <end position="579"/>
    </location>
</feature>
<evidence type="ECO:0000256" key="10">
    <source>
        <dbReference type="ARBA" id="ARBA00022833"/>
    </source>
</evidence>
<dbReference type="InterPro" id="IPR045182">
    <property type="entry name" value="JINGUBANG-like"/>
</dbReference>
<dbReference type="InterPro" id="IPR001818">
    <property type="entry name" value="Pept_M10_metallopeptidase"/>
</dbReference>
<evidence type="ECO:0000256" key="15">
    <source>
        <dbReference type="PIRSR" id="PIRSR621190-1"/>
    </source>
</evidence>
<dbReference type="PANTHER" id="PTHR22844">
    <property type="entry name" value="F-BOX AND WD40 DOMAIN PROTEIN"/>
    <property type="match status" value="1"/>
</dbReference>
<dbReference type="InterPro" id="IPR024079">
    <property type="entry name" value="MetalloPept_cat_dom_sf"/>
</dbReference>
<dbReference type="Gene3D" id="3.40.390.10">
    <property type="entry name" value="Collagenase (Catalytic Domain)"/>
    <property type="match status" value="1"/>
</dbReference>
<evidence type="ECO:0000313" key="21">
    <source>
        <dbReference type="EMBL" id="CAE5958401.1"/>
    </source>
</evidence>
<keyword evidence="3 18" id="KW-0853">WD repeat</keyword>
<feature type="binding site" evidence="16">
    <location>
        <position position="290"/>
    </location>
    <ligand>
        <name>Zn(2+)</name>
        <dbReference type="ChEBI" id="CHEBI:29105"/>
        <label>2</label>
        <note>catalytic</note>
    </ligand>
</feature>
<dbReference type="InterPro" id="IPR015943">
    <property type="entry name" value="WD40/YVTN_repeat-like_dom_sf"/>
</dbReference>
<dbReference type="Pfam" id="PF01471">
    <property type="entry name" value="PG_binding_1"/>
    <property type="match status" value="1"/>
</dbReference>
<evidence type="ECO:0000256" key="6">
    <source>
        <dbReference type="ARBA" id="ARBA00022723"/>
    </source>
</evidence>
<dbReference type="InterPro" id="IPR036365">
    <property type="entry name" value="PGBD-like_sf"/>
</dbReference>
<comment type="cofactor">
    <cofactor evidence="16">
        <name>Zn(2+)</name>
        <dbReference type="ChEBI" id="CHEBI:29105"/>
    </cofactor>
    <text evidence="16">Binds 2 Zn(2+) ions per subunit.</text>
</comment>
<keyword evidence="16" id="KW-0106">Calcium</keyword>
<dbReference type="Pfam" id="PF00400">
    <property type="entry name" value="WD40"/>
    <property type="match status" value="6"/>
</dbReference>
<evidence type="ECO:0000256" key="3">
    <source>
        <dbReference type="ARBA" id="ARBA00022574"/>
    </source>
</evidence>
<dbReference type="CDD" id="cd00200">
    <property type="entry name" value="WD40"/>
    <property type="match status" value="1"/>
</dbReference>
<keyword evidence="22" id="KW-1185">Reference proteome</keyword>
<evidence type="ECO:0000256" key="16">
    <source>
        <dbReference type="PIRSR" id="PIRSR621190-2"/>
    </source>
</evidence>
<comment type="cofactor">
    <cofactor evidence="16">
        <name>Ca(2+)</name>
        <dbReference type="ChEBI" id="CHEBI:29108"/>
    </cofactor>
    <text evidence="16">Can bind about 5 Ca(2+) ions per subunit.</text>
</comment>
<dbReference type="Gene3D" id="2.130.10.10">
    <property type="entry name" value="YVTN repeat-like/Quinoprotein amine dehydrogenase"/>
    <property type="match status" value="2"/>
</dbReference>
<feature type="binding site" evidence="16">
    <location>
        <position position="235"/>
    </location>
    <ligand>
        <name>Zn(2+)</name>
        <dbReference type="ChEBI" id="CHEBI:29105"/>
        <label>1</label>
    </ligand>
</feature>
<feature type="binding site" evidence="16">
    <location>
        <position position="300"/>
    </location>
    <ligand>
        <name>Zn(2+)</name>
        <dbReference type="ChEBI" id="CHEBI:29105"/>
        <label>2</label>
        <note>catalytic</note>
    </ligand>
</feature>
<feature type="compositionally biased region" description="Low complexity" evidence="19">
    <location>
        <begin position="356"/>
        <end position="373"/>
    </location>
</feature>
<feature type="binding site" evidence="16">
    <location>
        <position position="241"/>
    </location>
    <ligand>
        <name>Ca(2+)</name>
        <dbReference type="ChEBI" id="CHEBI:29108"/>
        <label>3</label>
    </ligand>
</feature>
<feature type="binding site" evidence="16">
    <location>
        <position position="223"/>
    </location>
    <ligand>
        <name>Ca(2+)</name>
        <dbReference type="ChEBI" id="CHEBI:29108"/>
        <label>2</label>
    </ligand>
</feature>
<feature type="active site" evidence="15">
    <location>
        <position position="291"/>
    </location>
</feature>
<comment type="similarity">
    <text evidence="2">Belongs to the peptidase M10A family. Matrix metalloproteinases (MMPs) subfamily.</text>
</comment>
<evidence type="ECO:0000256" key="11">
    <source>
        <dbReference type="ARBA" id="ARBA00023049"/>
    </source>
</evidence>
<dbReference type="GO" id="GO:0098552">
    <property type="term" value="C:side of membrane"/>
    <property type="evidence" value="ECO:0007669"/>
    <property type="project" value="UniProtKB-KW"/>
</dbReference>
<evidence type="ECO:0000256" key="9">
    <source>
        <dbReference type="ARBA" id="ARBA00022801"/>
    </source>
</evidence>
<proteinExistence type="inferred from homology"/>
<feature type="binding site" evidence="16">
    <location>
        <position position="258"/>
    </location>
    <ligand>
        <name>Zn(2+)</name>
        <dbReference type="ChEBI" id="CHEBI:29105"/>
        <label>1</label>
    </ligand>
</feature>
<feature type="domain" description="Peptidase metallopeptidase" evidence="20">
    <location>
        <begin position="169"/>
        <end position="335"/>
    </location>
</feature>
<reference evidence="21" key="1">
    <citation type="submission" date="2021-01" db="EMBL/GenBank/DDBJ databases">
        <authorList>
            <person name="Bezrukov I."/>
        </authorList>
    </citation>
    <scope>NUCLEOTIDE SEQUENCE</scope>
</reference>
<dbReference type="GO" id="GO:0004222">
    <property type="term" value="F:metalloendopeptidase activity"/>
    <property type="evidence" value="ECO:0007669"/>
    <property type="project" value="InterPro"/>
</dbReference>
<dbReference type="SUPFAM" id="SSF55486">
    <property type="entry name" value="Metalloproteases ('zincins'), catalytic domain"/>
    <property type="match status" value="1"/>
</dbReference>
<evidence type="ECO:0000256" key="7">
    <source>
        <dbReference type="ARBA" id="ARBA00022729"/>
    </source>
</evidence>
<keyword evidence="7" id="KW-0732">Signal</keyword>
<evidence type="ECO:0000256" key="2">
    <source>
        <dbReference type="ARBA" id="ARBA00009614"/>
    </source>
</evidence>
<feature type="binding site" evidence="16">
    <location>
        <position position="263"/>
    </location>
    <ligand>
        <name>Ca(2+)</name>
        <dbReference type="ChEBI" id="CHEBI:29108"/>
        <label>3</label>
    </ligand>
</feature>
<dbReference type="InterPro" id="IPR036322">
    <property type="entry name" value="WD40_repeat_dom_sf"/>
</dbReference>
<feature type="binding site" evidence="16">
    <location>
        <position position="263"/>
    </location>
    <ligand>
        <name>Ca(2+)</name>
        <dbReference type="ChEBI" id="CHEBI:29108"/>
        <label>1</label>
    </ligand>
</feature>
<evidence type="ECO:0000256" key="12">
    <source>
        <dbReference type="ARBA" id="ARBA00023145"/>
    </source>
</evidence>
<evidence type="ECO:0000256" key="1">
    <source>
        <dbReference type="ARBA" id="ARBA00004471"/>
    </source>
</evidence>
<keyword evidence="4" id="KW-0336">GPI-anchor</keyword>
<protein>
    <recommendedName>
        <fullName evidence="20">Peptidase metallopeptidase domain-containing protein</fullName>
    </recommendedName>
</protein>
<dbReference type="AlphaFoldDB" id="A0A8S1ZFQ0"/>
<feature type="binding site" evidence="16">
    <location>
        <position position="233"/>
    </location>
    <ligand>
        <name>Zn(2+)</name>
        <dbReference type="ChEBI" id="CHEBI:29105"/>
        <label>1</label>
    </ligand>
</feature>
<dbReference type="SUPFAM" id="SSF47090">
    <property type="entry name" value="PGBD-like"/>
    <property type="match status" value="1"/>
</dbReference>
<feature type="repeat" description="WD" evidence="18">
    <location>
        <begin position="641"/>
        <end position="671"/>
    </location>
</feature>
<evidence type="ECO:0000256" key="18">
    <source>
        <dbReference type="PROSITE-ProRule" id="PRU00221"/>
    </source>
</evidence>
<dbReference type="CDD" id="cd04278">
    <property type="entry name" value="ZnMc_MMP"/>
    <property type="match status" value="1"/>
</dbReference>
<keyword evidence="12" id="KW-0865">Zymogen</keyword>
<organism evidence="21 22">
    <name type="scientific">Arabidopsis arenosa</name>
    <name type="common">Sand rock-cress</name>
    <name type="synonym">Cardaminopsis arenosa</name>
    <dbReference type="NCBI Taxonomy" id="38785"/>
    <lineage>
        <taxon>Eukaryota</taxon>
        <taxon>Viridiplantae</taxon>
        <taxon>Streptophyta</taxon>
        <taxon>Embryophyta</taxon>
        <taxon>Tracheophyta</taxon>
        <taxon>Spermatophyta</taxon>
        <taxon>Magnoliopsida</taxon>
        <taxon>eudicotyledons</taxon>
        <taxon>Gunneridae</taxon>
        <taxon>Pentapetalae</taxon>
        <taxon>rosids</taxon>
        <taxon>malvids</taxon>
        <taxon>Brassicales</taxon>
        <taxon>Brassicaceae</taxon>
        <taxon>Camelineae</taxon>
        <taxon>Arabidopsis</taxon>
    </lineage>
</organism>
<evidence type="ECO:0000259" key="20">
    <source>
        <dbReference type="SMART" id="SM00235"/>
    </source>
</evidence>
<feature type="compositionally biased region" description="Basic and acidic residues" evidence="19">
    <location>
        <begin position="1"/>
        <end position="15"/>
    </location>
</feature>
<dbReference type="Proteomes" id="UP000682877">
    <property type="component" value="Chromosome 1"/>
</dbReference>
<gene>
    <name evidence="21" type="ORF">AARE701A_LOCUS2004</name>
</gene>
<dbReference type="PROSITE" id="PS50082">
    <property type="entry name" value="WD_REPEATS_2"/>
    <property type="match status" value="5"/>
</dbReference>
<dbReference type="SUPFAM" id="SSF50978">
    <property type="entry name" value="WD40 repeat-like"/>
    <property type="match status" value="1"/>
</dbReference>
<dbReference type="PROSITE" id="PS50294">
    <property type="entry name" value="WD_REPEATS_REGION"/>
    <property type="match status" value="5"/>
</dbReference>
<evidence type="ECO:0000256" key="19">
    <source>
        <dbReference type="SAM" id="MobiDB-lite"/>
    </source>
</evidence>
<dbReference type="GO" id="GO:0031012">
    <property type="term" value="C:extracellular matrix"/>
    <property type="evidence" value="ECO:0007669"/>
    <property type="project" value="InterPro"/>
</dbReference>
<dbReference type="GO" id="GO:0006508">
    <property type="term" value="P:proteolysis"/>
    <property type="evidence" value="ECO:0007669"/>
    <property type="project" value="UniProtKB-KW"/>
</dbReference>
<keyword evidence="8" id="KW-0677">Repeat</keyword>
<dbReference type="PROSITE" id="PS00678">
    <property type="entry name" value="WD_REPEATS_1"/>
    <property type="match status" value="1"/>
</dbReference>
<sequence length="732" mass="80981">MEESHEIASFEDSLKSRPPATPDISASFYPNSSAIPPELLRNATGNPWNTFLNFTGCHAGKKYDGLYKLKQYFKHFGYIPETDLSGNFTDDFDDILKNAVEMYQRNFQLNVTGVLDELTLKHVVIPRCGNPDVVNGTSTMHSGRRTFEVSLAGRGQHFHTVKHYSFFPGEPRWPRNRRDLTYAFDPRNSLTEEVKSVFSRAFARWAEVTPLTFTRVERFSTSDISIGFYSGEHGDGEPFDGPMRTLAHAFSPPTGHFHLDGEENWVVSGEGGDGFISVAEAVDLESVAVHEIGHLLGLGHSLVEGSIMYPTIRTGRRKVDLTTDDVEGVQYLYGGNPNFNGSRSPPPSTQQRDTGDSGAAGRSDGSRSPQSSSVDHQCLATLKDKSSYVSSLAVSDKLLYTGSSNSEIRVWPREPPFSPEYSTGDDRNVVSTGNGGVKSLVIHGDKLISAHQDHKIRVWKIIDESSRRGQKYKCVATLPTMNDRFKNLFSSKSYVEVRRHKKCTWVHHVDAVSSLALSQDGSLLYSASWDRSFKIWRTSDFKCLDSIEKAHDDAINAVVVSKDGFVYTGSADKKIKVWNKKDKKHSLVATLTKHLSAVNALAISEDGKVLYSGACDRSVLVWERLSNGDDEELHMSVVGALRGHTKAIMCLAVASDLVLSGSADKSLRVWKRGLMEKEGYSCLAVLEGHTKPVKCLAVSVSESDSNSDYSCMVYSGSLDLSLKVWNLRVSSI</sequence>
<evidence type="ECO:0000313" key="22">
    <source>
        <dbReference type="Proteomes" id="UP000682877"/>
    </source>
</evidence>
<keyword evidence="10 16" id="KW-0862">Zinc</keyword>
<dbReference type="SMART" id="SM00235">
    <property type="entry name" value="ZnMc"/>
    <property type="match status" value="1"/>
</dbReference>
<dbReference type="Pfam" id="PF00413">
    <property type="entry name" value="Peptidase_M10"/>
    <property type="match status" value="1"/>
</dbReference>
<feature type="binding site" description="in inhibited form" evidence="16">
    <location>
        <position position="128"/>
    </location>
    <ligand>
        <name>Zn(2+)</name>
        <dbReference type="ChEBI" id="CHEBI:29105"/>
        <label>2</label>
        <note>catalytic</note>
    </ligand>
</feature>
<feature type="region of interest" description="Disordered" evidence="19">
    <location>
        <begin position="332"/>
        <end position="375"/>
    </location>
</feature>
<feature type="binding site" evidence="16">
    <location>
        <position position="308"/>
    </location>
    <ligand>
        <name>Zn(2+)</name>
        <dbReference type="ChEBI" id="CHEBI:29105"/>
        <label>2</label>
        <note>catalytic</note>
    </ligand>
</feature>
<dbReference type="PRINTS" id="PR00138">
    <property type="entry name" value="MATRIXIN"/>
</dbReference>
<dbReference type="GO" id="GO:0005886">
    <property type="term" value="C:plasma membrane"/>
    <property type="evidence" value="ECO:0007669"/>
    <property type="project" value="UniProtKB-SubCell"/>
</dbReference>
<feature type="binding site" evidence="16">
    <location>
        <position position="260"/>
    </location>
    <ligand>
        <name>Ca(2+)</name>
        <dbReference type="ChEBI" id="CHEBI:29108"/>
        <label>3</label>
    </ligand>
</feature>
<dbReference type="SMART" id="SM00320">
    <property type="entry name" value="WD40"/>
    <property type="match status" value="7"/>
</dbReference>
<dbReference type="InterPro" id="IPR021158">
    <property type="entry name" value="Pept_M10A_Zn_BS"/>
</dbReference>
<keyword evidence="4" id="KW-0472">Membrane</keyword>
<dbReference type="InterPro" id="IPR006026">
    <property type="entry name" value="Peptidase_Metallo"/>
</dbReference>
<feature type="repeat" description="WD" evidence="18">
    <location>
        <begin position="686"/>
        <end position="732"/>
    </location>
</feature>
<name>A0A8S1ZFQ0_ARAAE</name>
<feature type="binding site" evidence="16">
    <location>
        <position position="294"/>
    </location>
    <ligand>
        <name>Zn(2+)</name>
        <dbReference type="ChEBI" id="CHEBI:29105"/>
        <label>2</label>
        <note>catalytic</note>
    </ligand>
</feature>
<evidence type="ECO:0000256" key="13">
    <source>
        <dbReference type="ARBA" id="ARBA00023180"/>
    </source>
</evidence>
<dbReference type="GO" id="GO:0008270">
    <property type="term" value="F:zinc ion binding"/>
    <property type="evidence" value="ECO:0007669"/>
    <property type="project" value="InterPro"/>
</dbReference>
<dbReference type="InterPro" id="IPR002477">
    <property type="entry name" value="Peptidoglycan-bd-like"/>
</dbReference>
<keyword evidence="14" id="KW-0449">Lipoprotein</keyword>
<dbReference type="PANTHER" id="PTHR22844:SF387">
    <property type="entry name" value="F3I6.5 PROTEIN"/>
    <property type="match status" value="1"/>
</dbReference>
<keyword evidence="5" id="KW-0645">Protease</keyword>
<keyword evidence="13" id="KW-0325">Glycoprotein</keyword>
<dbReference type="EMBL" id="LR999451">
    <property type="protein sequence ID" value="CAE5958401.1"/>
    <property type="molecule type" value="Genomic_DNA"/>
</dbReference>
<evidence type="ECO:0000256" key="5">
    <source>
        <dbReference type="ARBA" id="ARBA00022670"/>
    </source>
</evidence>
<dbReference type="InterPro" id="IPR021190">
    <property type="entry name" value="Pept_M10A"/>
</dbReference>
<feature type="short sequence motif" description="Cysteine switch" evidence="17">
    <location>
        <begin position="126"/>
        <end position="133"/>
    </location>
</feature>
<evidence type="ECO:0000256" key="17">
    <source>
        <dbReference type="PIRSR" id="PIRSR621190-5"/>
    </source>
</evidence>
<dbReference type="InterPro" id="IPR033739">
    <property type="entry name" value="M10A_MMP"/>
</dbReference>
<dbReference type="FunFam" id="3.40.390.10:FF:000018">
    <property type="entry name" value="Metalloendoproteinase 1"/>
    <property type="match status" value="1"/>
</dbReference>
<comment type="subcellular location">
    <subcellularLocation>
        <location evidence="1">Cell membrane</location>
        <topology evidence="1">Lipid-anchor</topology>
        <topology evidence="1">GPI-anchor</topology>
        <orientation evidence="1">Extracellular side</orientation>
    </subcellularLocation>
</comment>
<dbReference type="InterPro" id="IPR001680">
    <property type="entry name" value="WD40_rpt"/>
</dbReference>
<feature type="repeat" description="WD" evidence="18">
    <location>
        <begin position="505"/>
        <end position="546"/>
    </location>
</feature>
<dbReference type="FunFam" id="2.130.10.10:FF:000775">
    <property type="entry name" value="BnaA09g28200D protein"/>
    <property type="match status" value="1"/>
</dbReference>
<keyword evidence="11" id="KW-0482">Metalloprotease</keyword>
<feature type="binding site" evidence="16">
    <location>
        <position position="240"/>
    </location>
    <ligand>
        <name>Ca(2+)</name>
        <dbReference type="ChEBI" id="CHEBI:29108"/>
        <label>3</label>
    </ligand>
</feature>
<feature type="binding site" evidence="16">
    <location>
        <position position="248"/>
    </location>
    <ligand>
        <name>Zn(2+)</name>
        <dbReference type="ChEBI" id="CHEBI:29105"/>
        <label>1</label>
    </ligand>
</feature>
<feature type="region of interest" description="Disordered" evidence="19">
    <location>
        <begin position="1"/>
        <end position="21"/>
    </location>
</feature>
<evidence type="ECO:0000256" key="8">
    <source>
        <dbReference type="ARBA" id="ARBA00022737"/>
    </source>
</evidence>